<dbReference type="OrthoDB" id="41475at2759"/>
<evidence type="ECO:0000256" key="2">
    <source>
        <dbReference type="SAM" id="SignalP"/>
    </source>
</evidence>
<keyword evidence="4" id="KW-1185">Reference proteome</keyword>
<feature type="compositionally biased region" description="Low complexity" evidence="1">
    <location>
        <begin position="72"/>
        <end position="103"/>
    </location>
</feature>
<accession>A0A9W7DZ70</accession>
<dbReference type="Proteomes" id="UP001165082">
    <property type="component" value="Unassembled WGS sequence"/>
</dbReference>
<gene>
    <name evidence="3" type="ORF">TrRE_jg2517</name>
</gene>
<organism evidence="3 4">
    <name type="scientific">Triparma retinervis</name>
    <dbReference type="NCBI Taxonomy" id="2557542"/>
    <lineage>
        <taxon>Eukaryota</taxon>
        <taxon>Sar</taxon>
        <taxon>Stramenopiles</taxon>
        <taxon>Ochrophyta</taxon>
        <taxon>Bolidophyceae</taxon>
        <taxon>Parmales</taxon>
        <taxon>Triparmaceae</taxon>
        <taxon>Triparma</taxon>
    </lineage>
</organism>
<feature type="non-terminal residue" evidence="3">
    <location>
        <position position="1"/>
    </location>
</feature>
<feature type="region of interest" description="Disordered" evidence="1">
    <location>
        <begin position="40"/>
        <end position="111"/>
    </location>
</feature>
<feature type="signal peptide" evidence="2">
    <location>
        <begin position="1"/>
        <end position="17"/>
    </location>
</feature>
<reference evidence="3" key="1">
    <citation type="submission" date="2022-07" db="EMBL/GenBank/DDBJ databases">
        <title>Genome analysis of Parmales, a sister group of diatoms, reveals the evolutionary specialization of diatoms from phago-mixotrophs to photoautotrophs.</title>
        <authorList>
            <person name="Ban H."/>
            <person name="Sato S."/>
            <person name="Yoshikawa S."/>
            <person name="Kazumasa Y."/>
            <person name="Nakamura Y."/>
            <person name="Ichinomiya M."/>
            <person name="Saitoh K."/>
            <person name="Sato N."/>
            <person name="Blanc-Mathieu R."/>
            <person name="Endo H."/>
            <person name="Kuwata A."/>
            <person name="Ogata H."/>
        </authorList>
    </citation>
    <scope>NUCLEOTIDE SEQUENCE</scope>
</reference>
<evidence type="ECO:0000313" key="3">
    <source>
        <dbReference type="EMBL" id="GMH61999.1"/>
    </source>
</evidence>
<keyword evidence="2" id="KW-0732">Signal</keyword>
<dbReference type="EMBL" id="BRXZ01003791">
    <property type="protein sequence ID" value="GMH61999.1"/>
    <property type="molecule type" value="Genomic_DNA"/>
</dbReference>
<name>A0A9W7DZ70_9STRA</name>
<dbReference type="AlphaFoldDB" id="A0A9W7DZ70"/>
<evidence type="ECO:0000313" key="4">
    <source>
        <dbReference type="Proteomes" id="UP001165082"/>
    </source>
</evidence>
<feature type="chain" id="PRO_5040933482" evidence="2">
    <location>
        <begin position="18"/>
        <end position="146"/>
    </location>
</feature>
<proteinExistence type="predicted"/>
<protein>
    <submittedName>
        <fullName evidence="3">Uncharacterized protein</fullName>
    </submittedName>
</protein>
<evidence type="ECO:0000256" key="1">
    <source>
        <dbReference type="SAM" id="MobiDB-lite"/>
    </source>
</evidence>
<sequence>MSLFLLVLILVIGCTSSTPFTTSFSNTVLARNARNSLKNGHAHEWTTFSQRQTGSTSKKPKHTTGSGGGSTRRGSTSGRTSGSTHCIPASATSTSLTASSSTPTSPPPDLASIRRQLTPAGKVVASTFSITLETIVSYVGSYTIGY</sequence>
<comment type="caution">
    <text evidence="3">The sequence shown here is derived from an EMBL/GenBank/DDBJ whole genome shotgun (WGS) entry which is preliminary data.</text>
</comment>